<dbReference type="PANTHER" id="PTHR47658:SF6">
    <property type="entry name" value="HMG BOX DOMAIN-CONTAINING PROTEIN"/>
    <property type="match status" value="1"/>
</dbReference>
<proteinExistence type="predicted"/>
<organism evidence="4 5">
    <name type="scientific">Sitophilus oryzae</name>
    <name type="common">Rice weevil</name>
    <name type="synonym">Curculio oryzae</name>
    <dbReference type="NCBI Taxonomy" id="7048"/>
    <lineage>
        <taxon>Eukaryota</taxon>
        <taxon>Metazoa</taxon>
        <taxon>Ecdysozoa</taxon>
        <taxon>Arthropoda</taxon>
        <taxon>Hexapoda</taxon>
        <taxon>Insecta</taxon>
        <taxon>Pterygota</taxon>
        <taxon>Neoptera</taxon>
        <taxon>Endopterygota</taxon>
        <taxon>Coleoptera</taxon>
        <taxon>Polyphaga</taxon>
        <taxon>Cucujiformia</taxon>
        <taxon>Curculionidae</taxon>
        <taxon>Dryophthorinae</taxon>
        <taxon>Sitophilus</taxon>
    </lineage>
</organism>
<dbReference type="Pfam" id="PF06382">
    <property type="entry name" value="Protamine_like"/>
    <property type="match status" value="1"/>
</dbReference>
<feature type="compositionally biased region" description="Basic and acidic residues" evidence="2">
    <location>
        <begin position="55"/>
        <end position="71"/>
    </location>
</feature>
<dbReference type="InterPro" id="IPR009071">
    <property type="entry name" value="HMG_box_dom"/>
</dbReference>
<keyword evidence="4" id="KW-1185">Reference proteome</keyword>
<evidence type="ECO:0000259" key="3">
    <source>
        <dbReference type="PROSITE" id="PS50118"/>
    </source>
</evidence>
<reference evidence="5 6" key="1">
    <citation type="submission" date="2025-04" db="UniProtKB">
        <authorList>
            <consortium name="RefSeq"/>
        </authorList>
    </citation>
    <scope>IDENTIFICATION</scope>
    <source>
        <tissue evidence="5 6">Gonads</tissue>
    </source>
</reference>
<feature type="compositionally biased region" description="Basic and acidic residues" evidence="2">
    <location>
        <begin position="145"/>
        <end position="155"/>
    </location>
</feature>
<dbReference type="KEGG" id="soy:115883046"/>
<dbReference type="SMART" id="SM00398">
    <property type="entry name" value="HMG"/>
    <property type="match status" value="1"/>
</dbReference>
<keyword evidence="1" id="KW-0238">DNA-binding</keyword>
<dbReference type="GeneID" id="115883046"/>
<dbReference type="SUPFAM" id="SSF47095">
    <property type="entry name" value="HMG-box"/>
    <property type="match status" value="1"/>
</dbReference>
<evidence type="ECO:0000256" key="1">
    <source>
        <dbReference type="PROSITE-ProRule" id="PRU00267"/>
    </source>
</evidence>
<dbReference type="OrthoDB" id="7675944at2759"/>
<evidence type="ECO:0000313" key="6">
    <source>
        <dbReference type="RefSeq" id="XP_030757183.1"/>
    </source>
</evidence>
<keyword evidence="1" id="KW-0539">Nucleus</keyword>
<dbReference type="AlphaFoldDB" id="A0A6J2Y0E1"/>
<sequence>MSQNSSSSLRKSRSKKGKITRNPFLNFLRDFRKNNKGLKVTQLTKIGAKVWRNMNKREKSPYYRMAKEAPKKGYRRKSHSRRSRSRKNDMMVDDDTPEDPVNGNENSIENKPESIIDLDNYRPPSIRNTDSQELKIIELPQDDGDQIKKDDNEIV</sequence>
<dbReference type="PANTHER" id="PTHR47658">
    <property type="entry name" value="HIGH MOBILITY GROUP B PROTEIN 12-RELATED"/>
    <property type="match status" value="1"/>
</dbReference>
<protein>
    <submittedName>
        <fullName evidence="5">Protamine-like isoform X1</fullName>
    </submittedName>
    <submittedName>
        <fullName evidence="6">Protamine-like isoform X2</fullName>
    </submittedName>
</protein>
<dbReference type="GO" id="GO:0003677">
    <property type="term" value="F:DNA binding"/>
    <property type="evidence" value="ECO:0007669"/>
    <property type="project" value="UniProtKB-UniRule"/>
</dbReference>
<feature type="region of interest" description="Disordered" evidence="2">
    <location>
        <begin position="52"/>
        <end position="155"/>
    </location>
</feature>
<name>A0A6J2Y0E1_SITOR</name>
<gene>
    <name evidence="5 6" type="primary">LOC115883046</name>
</gene>
<dbReference type="RefSeq" id="XP_030757182.1">
    <property type="nucleotide sequence ID" value="XM_030901322.1"/>
</dbReference>
<dbReference type="PROSITE" id="PS50118">
    <property type="entry name" value="HMG_BOX_2"/>
    <property type="match status" value="1"/>
</dbReference>
<dbReference type="Gene3D" id="1.10.30.10">
    <property type="entry name" value="High mobility group box domain"/>
    <property type="match status" value="1"/>
</dbReference>
<accession>A0A6J2Y0E1</accession>
<dbReference type="InterPro" id="IPR024460">
    <property type="entry name" value="Protamine-like"/>
</dbReference>
<feature type="domain" description="HMG box" evidence="3">
    <location>
        <begin position="17"/>
        <end position="82"/>
    </location>
</feature>
<evidence type="ECO:0000313" key="4">
    <source>
        <dbReference type="Proteomes" id="UP000504635"/>
    </source>
</evidence>
<feature type="compositionally biased region" description="Basic residues" evidence="2">
    <location>
        <begin position="72"/>
        <end position="85"/>
    </location>
</feature>
<feature type="region of interest" description="Disordered" evidence="2">
    <location>
        <begin position="1"/>
        <end position="23"/>
    </location>
</feature>
<feature type="compositionally biased region" description="Basic residues" evidence="2">
    <location>
        <begin position="10"/>
        <end position="19"/>
    </location>
</feature>
<dbReference type="InterPro" id="IPR036910">
    <property type="entry name" value="HMG_box_dom_sf"/>
</dbReference>
<dbReference type="RefSeq" id="XP_030757183.1">
    <property type="nucleotide sequence ID" value="XM_030901323.1"/>
</dbReference>
<dbReference type="Proteomes" id="UP000504635">
    <property type="component" value="Unplaced"/>
</dbReference>
<dbReference type="GO" id="GO:0035092">
    <property type="term" value="P:sperm DNA condensation"/>
    <property type="evidence" value="ECO:0007669"/>
    <property type="project" value="InterPro"/>
</dbReference>
<feature type="DNA-binding region" description="HMG box" evidence="1">
    <location>
        <begin position="17"/>
        <end position="82"/>
    </location>
</feature>
<dbReference type="GO" id="GO:0005634">
    <property type="term" value="C:nucleus"/>
    <property type="evidence" value="ECO:0007669"/>
    <property type="project" value="UniProtKB-UniRule"/>
</dbReference>
<evidence type="ECO:0000313" key="5">
    <source>
        <dbReference type="RefSeq" id="XP_030757182.1"/>
    </source>
</evidence>
<evidence type="ECO:0000256" key="2">
    <source>
        <dbReference type="SAM" id="MobiDB-lite"/>
    </source>
</evidence>